<gene>
    <name evidence="2" type="ordered locus">AAur_3141</name>
</gene>
<evidence type="ECO:0000313" key="2">
    <source>
        <dbReference type="EMBL" id="ABM09489.1"/>
    </source>
</evidence>
<evidence type="ECO:0000313" key="3">
    <source>
        <dbReference type="Proteomes" id="UP000000637"/>
    </source>
</evidence>
<accession>A1R9C9</accession>
<proteinExistence type="predicted"/>
<dbReference type="EMBL" id="CP000474">
    <property type="protein sequence ID" value="ABM09489.1"/>
    <property type="molecule type" value="Genomic_DNA"/>
</dbReference>
<protein>
    <submittedName>
        <fullName evidence="2">Uncharacterized protein</fullName>
    </submittedName>
</protein>
<keyword evidence="3" id="KW-1185">Reference proteome</keyword>
<name>A1R9C9_PAEAT</name>
<sequence>MEIPDAANHEISVANCDPAGTSENDTTFSTTGSAATAAGTTNNPGATTNTTATNHATPRRNTATPTHRRHPDNTQKTN</sequence>
<feature type="compositionally biased region" description="Low complexity" evidence="1">
    <location>
        <begin position="26"/>
        <end position="64"/>
    </location>
</feature>
<reference evidence="2 3" key="1">
    <citation type="journal article" date="2006" name="PLoS Genet.">
        <title>Secrets of soil survival revealed by the genome sequence of Arthrobacter aurescens TC1.</title>
        <authorList>
            <person name="Mongodin E.F."/>
            <person name="Shapir N."/>
            <person name="Daugherty S.C."/>
            <person name="DeBoy R.T."/>
            <person name="Emerson J.B."/>
            <person name="Shvartzbeyn A."/>
            <person name="Radune D."/>
            <person name="Vamathevan J."/>
            <person name="Riggs F."/>
            <person name="Grinberg V."/>
            <person name="Khouri H."/>
            <person name="Wackett L.P."/>
            <person name="Nelson K.E."/>
            <person name="Sadowsky M.J."/>
        </authorList>
    </citation>
    <scope>NUCLEOTIDE SEQUENCE [LARGE SCALE GENOMIC DNA]</scope>
    <source>
        <strain evidence="2 3">TC1</strain>
    </source>
</reference>
<dbReference type="HOGENOM" id="CLU_2614310_0_0_11"/>
<organism evidence="2 3">
    <name type="scientific">Paenarthrobacter aurescens (strain TC1)</name>
    <dbReference type="NCBI Taxonomy" id="290340"/>
    <lineage>
        <taxon>Bacteria</taxon>
        <taxon>Bacillati</taxon>
        <taxon>Actinomycetota</taxon>
        <taxon>Actinomycetes</taxon>
        <taxon>Micrococcales</taxon>
        <taxon>Micrococcaceae</taxon>
        <taxon>Paenarthrobacter</taxon>
    </lineage>
</organism>
<dbReference type="Proteomes" id="UP000000637">
    <property type="component" value="Chromosome"/>
</dbReference>
<dbReference type="AlphaFoldDB" id="A1R9C9"/>
<feature type="region of interest" description="Disordered" evidence="1">
    <location>
        <begin position="1"/>
        <end position="78"/>
    </location>
</feature>
<evidence type="ECO:0000256" key="1">
    <source>
        <dbReference type="SAM" id="MobiDB-lite"/>
    </source>
</evidence>
<dbReference type="KEGG" id="aau:AAur_3141"/>